<name>A0A2S2QNS6_9HEMI</name>
<dbReference type="AlphaFoldDB" id="A0A2S2QNS6"/>
<accession>A0A2S2QNS6</accession>
<dbReference type="GeneID" id="112679818"/>
<evidence type="ECO:0000313" key="2">
    <source>
        <dbReference type="Proteomes" id="UP000694846"/>
    </source>
</evidence>
<evidence type="ECO:0000313" key="3">
    <source>
        <dbReference type="RefSeq" id="XP_025405521.1"/>
    </source>
</evidence>
<proteinExistence type="predicted"/>
<evidence type="ECO:0000313" key="4">
    <source>
        <dbReference type="RefSeq" id="XP_025405523.1"/>
    </source>
</evidence>
<dbReference type="RefSeq" id="XP_025405523.1">
    <property type="nucleotide sequence ID" value="XM_025549738.1"/>
</dbReference>
<gene>
    <name evidence="3 4" type="primary">LOC112679818</name>
    <name evidence="1" type="ORF">g.49052</name>
</gene>
<keyword evidence="2" id="KW-1185">Reference proteome</keyword>
<dbReference type="EMBL" id="GGMS01010120">
    <property type="protein sequence ID" value="MBY79323.1"/>
    <property type="molecule type" value="Transcribed_RNA"/>
</dbReference>
<dbReference type="Proteomes" id="UP000694846">
    <property type="component" value="Unplaced"/>
</dbReference>
<sequence length="149" mass="17176">MPPTIQCFDDQSMHMPPATVLCGGLFYQENHQTSASDRVNPSPGVRTNTQWNPCLRNRNSTFNIKRNTSYSSPLKLHLKRLLDNLPEESVVTEEHLDVIRKRTALMLLTIQTMTLFHHNQILENKLSALHKRVTQIQKDRKNNNESATK</sequence>
<reference evidence="3 4" key="2">
    <citation type="submission" date="2025-04" db="UniProtKB">
        <authorList>
            <consortium name="RefSeq"/>
        </authorList>
    </citation>
    <scope>IDENTIFICATION</scope>
    <source>
        <tissue evidence="3 4">Whole body</tissue>
    </source>
</reference>
<evidence type="ECO:0000313" key="1">
    <source>
        <dbReference type="EMBL" id="MBY79323.1"/>
    </source>
</evidence>
<protein>
    <submittedName>
        <fullName evidence="3 4">Uncharacterized protein LOC112679818</fullName>
    </submittedName>
</protein>
<dbReference type="OrthoDB" id="6621341at2759"/>
<dbReference type="RefSeq" id="XP_025405521.1">
    <property type="nucleotide sequence ID" value="XM_025549736.1"/>
</dbReference>
<reference evidence="1" key="1">
    <citation type="submission" date="2018-04" db="EMBL/GenBank/DDBJ databases">
        <title>Transcriptome assembly of Sipha flava.</title>
        <authorList>
            <person name="Scully E.D."/>
            <person name="Geib S.M."/>
            <person name="Palmer N.A."/>
            <person name="Koch K."/>
            <person name="Bradshaw J."/>
            <person name="Heng-Moss T."/>
            <person name="Sarath G."/>
        </authorList>
    </citation>
    <scope>NUCLEOTIDE SEQUENCE</scope>
</reference>
<organism evidence="1">
    <name type="scientific">Sipha flava</name>
    <name type="common">yellow sugarcane aphid</name>
    <dbReference type="NCBI Taxonomy" id="143950"/>
    <lineage>
        <taxon>Eukaryota</taxon>
        <taxon>Metazoa</taxon>
        <taxon>Ecdysozoa</taxon>
        <taxon>Arthropoda</taxon>
        <taxon>Hexapoda</taxon>
        <taxon>Insecta</taxon>
        <taxon>Pterygota</taxon>
        <taxon>Neoptera</taxon>
        <taxon>Paraneoptera</taxon>
        <taxon>Hemiptera</taxon>
        <taxon>Sternorrhyncha</taxon>
        <taxon>Aphidomorpha</taxon>
        <taxon>Aphidoidea</taxon>
        <taxon>Aphididae</taxon>
        <taxon>Sipha</taxon>
    </lineage>
</organism>